<dbReference type="Proteomes" id="UP000535589">
    <property type="component" value="Unassembled WGS sequence"/>
</dbReference>
<accession>A0A7X8TPP5</accession>
<proteinExistence type="predicted"/>
<dbReference type="AlphaFoldDB" id="A0A7X8TPP5"/>
<dbReference type="RefSeq" id="WP_168835451.1">
    <property type="nucleotide sequence ID" value="NZ_JABAIK010000004.1"/>
</dbReference>
<keyword evidence="2" id="KW-1185">Reference proteome</keyword>
<evidence type="ECO:0000313" key="2">
    <source>
        <dbReference type="Proteomes" id="UP000535589"/>
    </source>
</evidence>
<protein>
    <submittedName>
        <fullName evidence="1">Uncharacterized protein</fullName>
    </submittedName>
</protein>
<dbReference type="EMBL" id="JABAIK010000004">
    <property type="protein sequence ID" value="NLS12346.1"/>
    <property type="molecule type" value="Genomic_DNA"/>
</dbReference>
<reference evidence="1 2" key="1">
    <citation type="submission" date="2020-04" db="EMBL/GenBank/DDBJ databases">
        <title>Vibrio sp. SM6, a novel species isolated from seawater.</title>
        <authorList>
            <person name="Wang X."/>
        </authorList>
    </citation>
    <scope>NUCLEOTIDE SEQUENCE [LARGE SCALE GENOMIC DNA]</scope>
    <source>
        <strain evidence="1 2">SM6</strain>
    </source>
</reference>
<evidence type="ECO:0000313" key="1">
    <source>
        <dbReference type="EMBL" id="NLS12346.1"/>
    </source>
</evidence>
<comment type="caution">
    <text evidence="1">The sequence shown here is derived from an EMBL/GenBank/DDBJ whole genome shotgun (WGS) entry which is preliminary data.</text>
</comment>
<gene>
    <name evidence="1" type="ORF">HGP28_05475</name>
</gene>
<organism evidence="1 2">
    <name type="scientific">Vibrio agarilyticus</name>
    <dbReference type="NCBI Taxonomy" id="2726741"/>
    <lineage>
        <taxon>Bacteria</taxon>
        <taxon>Pseudomonadati</taxon>
        <taxon>Pseudomonadota</taxon>
        <taxon>Gammaproteobacteria</taxon>
        <taxon>Vibrionales</taxon>
        <taxon>Vibrionaceae</taxon>
        <taxon>Vibrio</taxon>
    </lineage>
</organism>
<name>A0A7X8TPP5_9VIBR</name>
<sequence>MAQTDKDGFYWQIWCSDWQCGSVVTTWENLAEQMDQSLPEIIADRIGTGLEKIKAYEFLHAPYQEFGGP</sequence>